<feature type="region of interest" description="Disordered" evidence="4">
    <location>
        <begin position="144"/>
        <end position="263"/>
    </location>
</feature>
<dbReference type="STRING" id="4577.A0A1D6I2D1"/>
<proteinExistence type="inferred from homology"/>
<dbReference type="IntAct" id="A0A1D6I2D1">
    <property type="interactions" value="2"/>
</dbReference>
<evidence type="ECO:0000256" key="1">
    <source>
        <dbReference type="ARBA" id="ARBA00001933"/>
    </source>
</evidence>
<dbReference type="InterPro" id="IPR044639">
    <property type="entry name" value="CGS1/2"/>
</dbReference>
<dbReference type="InterPro" id="IPR000277">
    <property type="entry name" value="Cys/Met-Metab_PyrdxlP-dep_enz"/>
</dbReference>
<accession>A0A1D6I2D1</accession>
<gene>
    <name evidence="5" type="ORF">ZEAMMB73_Zm00001d020141</name>
</gene>
<protein>
    <submittedName>
        <fullName evidence="5">Cystathionine gamma-synthase 1 chloroplastic</fullName>
    </submittedName>
</protein>
<comment type="similarity">
    <text evidence="3">Belongs to the trans-sulfuration enzymes family.</text>
</comment>
<dbReference type="PANTHER" id="PTHR43379">
    <property type="entry name" value="CYSTATHIONINE GAMMA-SYNTHASE"/>
    <property type="match status" value="1"/>
</dbReference>
<dbReference type="InParanoid" id="A0A1D6I2D1"/>
<dbReference type="AlphaFoldDB" id="A0A1D6I2D1"/>
<dbReference type="GO" id="GO:0003962">
    <property type="term" value="F:cystathionine gamma-synthase activity"/>
    <property type="evidence" value="ECO:0007669"/>
    <property type="project" value="InterPro"/>
</dbReference>
<sequence>MSSVIRSNFRFVEAANRYKNHKLPFLEVFNSISLYFSHSNVHDKLLRFRLNTILVIVIVVRSKLMGSHVTSIQIAPVYYLGLPSHPEHDIAKIQMTAVSFEVAGDFDASRKFIVSVKIPYHAPSFGGCESIIDQSAIMYYCHPNSEDKKGGEGGRESSSLSEDEEGWGQQGLPRAHVSDEPTMPSLPERRKALSIAKGSRSDRRLRAAVGEHGRKQHEAAASDGREPGVGRSRSPGLPPDGEHGLEHHEVVGIHGTKHVRGGL</sequence>
<reference evidence="5" key="1">
    <citation type="submission" date="2015-12" db="EMBL/GenBank/DDBJ databases">
        <title>Update maize B73 reference genome by single molecule sequencing technologies.</title>
        <authorList>
            <consortium name="Maize Genome Sequencing Project"/>
            <person name="Ware D."/>
        </authorList>
    </citation>
    <scope>NUCLEOTIDE SEQUENCE [LARGE SCALE GENOMIC DNA]</scope>
    <source>
        <tissue evidence="5">Seedling</tissue>
    </source>
</reference>
<dbReference type="Pfam" id="PF01053">
    <property type="entry name" value="Cys_Met_Meta_PP"/>
    <property type="match status" value="1"/>
</dbReference>
<keyword evidence="2 3" id="KW-0663">Pyridoxal phosphate</keyword>
<feature type="compositionally biased region" description="Basic and acidic residues" evidence="4">
    <location>
        <begin position="199"/>
        <end position="228"/>
    </location>
</feature>
<dbReference type="GO" id="GO:0030170">
    <property type="term" value="F:pyridoxal phosphate binding"/>
    <property type="evidence" value="ECO:0007669"/>
    <property type="project" value="InterPro"/>
</dbReference>
<feature type="compositionally biased region" description="Basic and acidic residues" evidence="4">
    <location>
        <begin position="240"/>
        <end position="251"/>
    </location>
</feature>
<dbReference type="GO" id="GO:0009086">
    <property type="term" value="P:methionine biosynthetic process"/>
    <property type="evidence" value="ECO:0007669"/>
    <property type="project" value="InterPro"/>
</dbReference>
<feature type="compositionally biased region" description="Basic and acidic residues" evidence="4">
    <location>
        <begin position="144"/>
        <end position="155"/>
    </location>
</feature>
<dbReference type="InterPro" id="IPR015422">
    <property type="entry name" value="PyrdxlP-dep_Trfase_small"/>
</dbReference>
<organism evidence="5">
    <name type="scientific">Zea mays</name>
    <name type="common">Maize</name>
    <dbReference type="NCBI Taxonomy" id="4577"/>
    <lineage>
        <taxon>Eukaryota</taxon>
        <taxon>Viridiplantae</taxon>
        <taxon>Streptophyta</taxon>
        <taxon>Embryophyta</taxon>
        <taxon>Tracheophyta</taxon>
        <taxon>Spermatophyta</taxon>
        <taxon>Magnoliopsida</taxon>
        <taxon>Liliopsida</taxon>
        <taxon>Poales</taxon>
        <taxon>Poaceae</taxon>
        <taxon>PACMAD clade</taxon>
        <taxon>Panicoideae</taxon>
        <taxon>Andropogonodae</taxon>
        <taxon>Andropogoneae</taxon>
        <taxon>Tripsacinae</taxon>
        <taxon>Zea</taxon>
    </lineage>
</organism>
<dbReference type="EMBL" id="CM007650">
    <property type="protein sequence ID" value="ONM54345.1"/>
    <property type="molecule type" value="Genomic_DNA"/>
</dbReference>
<evidence type="ECO:0000256" key="4">
    <source>
        <dbReference type="SAM" id="MobiDB-lite"/>
    </source>
</evidence>
<evidence type="ECO:0000256" key="2">
    <source>
        <dbReference type="ARBA" id="ARBA00022898"/>
    </source>
</evidence>
<dbReference type="SMR" id="A0A1D6I2D1"/>
<evidence type="ECO:0000256" key="3">
    <source>
        <dbReference type="RuleBase" id="RU362118"/>
    </source>
</evidence>
<dbReference type="SUPFAM" id="SSF53383">
    <property type="entry name" value="PLP-dependent transferases"/>
    <property type="match status" value="1"/>
</dbReference>
<dbReference type="InterPro" id="IPR015424">
    <property type="entry name" value="PyrdxlP-dep_Trfase"/>
</dbReference>
<feature type="non-terminal residue" evidence="5">
    <location>
        <position position="263"/>
    </location>
</feature>
<name>A0A1D6I2D1_MAIZE</name>
<comment type="cofactor">
    <cofactor evidence="1 3">
        <name>pyridoxal 5'-phosphate</name>
        <dbReference type="ChEBI" id="CHEBI:597326"/>
    </cofactor>
</comment>
<evidence type="ECO:0000313" key="5">
    <source>
        <dbReference type="EMBL" id="ONM54345.1"/>
    </source>
</evidence>
<dbReference type="Gene3D" id="3.90.1150.10">
    <property type="entry name" value="Aspartate Aminotransferase, domain 1"/>
    <property type="match status" value="1"/>
</dbReference>
<dbReference type="PANTHER" id="PTHR43379:SF1">
    <property type="entry name" value="CYSTATHIONINE GAMMA-SYNTHASE 1, CHLOROPLASTIC-RELATED"/>
    <property type="match status" value="1"/>
</dbReference>
<dbReference type="GO" id="GO:0019346">
    <property type="term" value="P:transsulfuration"/>
    <property type="evidence" value="ECO:0007669"/>
    <property type="project" value="InterPro"/>
</dbReference>